<keyword evidence="1" id="KW-0812">Transmembrane</keyword>
<dbReference type="AlphaFoldDB" id="A0A1F7UT42"/>
<organism evidence="2 3">
    <name type="scientific">Candidatus Uhrbacteria bacterium RIFCSPLOWO2_01_FULL_47_25</name>
    <dbReference type="NCBI Taxonomy" id="1802402"/>
    <lineage>
        <taxon>Bacteria</taxon>
        <taxon>Candidatus Uhriibacteriota</taxon>
    </lineage>
</organism>
<evidence type="ECO:0000313" key="3">
    <source>
        <dbReference type="Proteomes" id="UP000176846"/>
    </source>
</evidence>
<sequence length="294" mass="32953">MTEQLSTNPVLSESWFKWASRWVRYRPILQKIALVSVIVIEAVLIIYSSYVWIDYFVISRNREKFMYQELSRPLDLHKINQTLSPKPITILYPLTLPAGGSGGLYDVLAKLANSNQNWLALVSYQFAVNGEKGPASEILLLNDDEKYIIGAGLAPSPSASVEMIINSVNWQRLRERAKFNERKPRFSISDVKFAPVIQKGAPASPIGRVSFTVINESSYNFWSVGFKIILLKGDRPVAARFMTLEQVRSVEQRPASLNIYNIASSAVDHVLVVPEVNITDPGVYMSVPGESIGF</sequence>
<evidence type="ECO:0000256" key="1">
    <source>
        <dbReference type="SAM" id="Phobius"/>
    </source>
</evidence>
<keyword evidence="1" id="KW-0472">Membrane</keyword>
<accession>A0A1F7UT42</accession>
<dbReference type="Proteomes" id="UP000176846">
    <property type="component" value="Unassembled WGS sequence"/>
</dbReference>
<name>A0A1F7UT42_9BACT</name>
<protein>
    <submittedName>
        <fullName evidence="2">Uncharacterized protein</fullName>
    </submittedName>
</protein>
<reference evidence="2 3" key="1">
    <citation type="journal article" date="2016" name="Nat. Commun.">
        <title>Thousands of microbial genomes shed light on interconnected biogeochemical processes in an aquifer system.</title>
        <authorList>
            <person name="Anantharaman K."/>
            <person name="Brown C.T."/>
            <person name="Hug L.A."/>
            <person name="Sharon I."/>
            <person name="Castelle C.J."/>
            <person name="Probst A.J."/>
            <person name="Thomas B.C."/>
            <person name="Singh A."/>
            <person name="Wilkins M.J."/>
            <person name="Karaoz U."/>
            <person name="Brodie E.L."/>
            <person name="Williams K.H."/>
            <person name="Hubbard S.S."/>
            <person name="Banfield J.F."/>
        </authorList>
    </citation>
    <scope>NUCLEOTIDE SEQUENCE [LARGE SCALE GENOMIC DNA]</scope>
</reference>
<feature type="transmembrane region" description="Helical" evidence="1">
    <location>
        <begin position="32"/>
        <end position="58"/>
    </location>
</feature>
<keyword evidence="1" id="KW-1133">Transmembrane helix</keyword>
<comment type="caution">
    <text evidence="2">The sequence shown here is derived from an EMBL/GenBank/DDBJ whole genome shotgun (WGS) entry which is preliminary data.</text>
</comment>
<gene>
    <name evidence="2" type="ORF">A2936_05695</name>
</gene>
<dbReference type="EMBL" id="MGEK01000037">
    <property type="protein sequence ID" value="OGL80894.1"/>
    <property type="molecule type" value="Genomic_DNA"/>
</dbReference>
<evidence type="ECO:0000313" key="2">
    <source>
        <dbReference type="EMBL" id="OGL80894.1"/>
    </source>
</evidence>
<proteinExistence type="predicted"/>